<feature type="transmembrane region" description="Helical" evidence="8">
    <location>
        <begin position="31"/>
        <end position="48"/>
    </location>
</feature>
<feature type="transmembrane region" description="Helical" evidence="8">
    <location>
        <begin position="200"/>
        <end position="221"/>
    </location>
</feature>
<evidence type="ECO:0000256" key="3">
    <source>
        <dbReference type="ARBA" id="ARBA00022448"/>
    </source>
</evidence>
<comment type="subcellular location">
    <subcellularLocation>
        <location evidence="1">Cell membrane</location>
        <topology evidence="1">Multi-pass membrane protein</topology>
    </subcellularLocation>
</comment>
<proteinExistence type="inferred from homology"/>
<dbReference type="RefSeq" id="WP_149091139.1">
    <property type="nucleotide sequence ID" value="NZ_VKKY01000002.1"/>
</dbReference>
<evidence type="ECO:0000313" key="9">
    <source>
        <dbReference type="EMBL" id="KAA3438076.1"/>
    </source>
</evidence>
<evidence type="ECO:0000256" key="4">
    <source>
        <dbReference type="ARBA" id="ARBA00022475"/>
    </source>
</evidence>
<evidence type="ECO:0000256" key="5">
    <source>
        <dbReference type="ARBA" id="ARBA00022692"/>
    </source>
</evidence>
<evidence type="ECO:0000256" key="6">
    <source>
        <dbReference type="ARBA" id="ARBA00022989"/>
    </source>
</evidence>
<feature type="transmembrane region" description="Helical" evidence="8">
    <location>
        <begin position="298"/>
        <end position="326"/>
    </location>
</feature>
<keyword evidence="4" id="KW-1003">Cell membrane</keyword>
<evidence type="ECO:0000256" key="7">
    <source>
        <dbReference type="ARBA" id="ARBA00023136"/>
    </source>
</evidence>
<dbReference type="Pfam" id="PF01594">
    <property type="entry name" value="AI-2E_transport"/>
    <property type="match status" value="1"/>
</dbReference>
<dbReference type="PANTHER" id="PTHR21716">
    <property type="entry name" value="TRANSMEMBRANE PROTEIN"/>
    <property type="match status" value="1"/>
</dbReference>
<reference evidence="9 10" key="1">
    <citation type="submission" date="2019-07" db="EMBL/GenBank/DDBJ databases">
        <title>Rufibacter sp. nov., isolated from lake sediment.</title>
        <authorList>
            <person name="Qu J.-H."/>
        </authorList>
    </citation>
    <scope>NUCLEOTIDE SEQUENCE [LARGE SCALE GENOMIC DNA]</scope>
    <source>
        <strain evidence="9 10">NBS58-1</strain>
    </source>
</reference>
<feature type="transmembrane region" description="Helical" evidence="8">
    <location>
        <begin position="60"/>
        <end position="80"/>
    </location>
</feature>
<name>A0A5B6TD39_9BACT</name>
<gene>
    <name evidence="9" type="ORF">FOA19_12445</name>
</gene>
<protein>
    <submittedName>
        <fullName evidence="9">AI-2E family transporter</fullName>
    </submittedName>
</protein>
<feature type="transmembrane region" description="Helical" evidence="8">
    <location>
        <begin position="143"/>
        <end position="166"/>
    </location>
</feature>
<evidence type="ECO:0000256" key="2">
    <source>
        <dbReference type="ARBA" id="ARBA00009773"/>
    </source>
</evidence>
<dbReference type="PANTHER" id="PTHR21716:SF53">
    <property type="entry name" value="PERMEASE PERM-RELATED"/>
    <property type="match status" value="1"/>
</dbReference>
<evidence type="ECO:0000256" key="1">
    <source>
        <dbReference type="ARBA" id="ARBA00004651"/>
    </source>
</evidence>
<evidence type="ECO:0000256" key="8">
    <source>
        <dbReference type="SAM" id="Phobius"/>
    </source>
</evidence>
<dbReference type="EMBL" id="VKKY01000002">
    <property type="protein sequence ID" value="KAA3438076.1"/>
    <property type="molecule type" value="Genomic_DNA"/>
</dbReference>
<organism evidence="9 10">
    <name type="scientific">Rufibacter hautae</name>
    <dbReference type="NCBI Taxonomy" id="2595005"/>
    <lineage>
        <taxon>Bacteria</taxon>
        <taxon>Pseudomonadati</taxon>
        <taxon>Bacteroidota</taxon>
        <taxon>Cytophagia</taxon>
        <taxon>Cytophagales</taxon>
        <taxon>Hymenobacteraceae</taxon>
        <taxon>Rufibacter</taxon>
    </lineage>
</organism>
<keyword evidence="7 8" id="KW-0472">Membrane</keyword>
<evidence type="ECO:0000313" key="10">
    <source>
        <dbReference type="Proteomes" id="UP000324133"/>
    </source>
</evidence>
<sequence length="370" mass="40923">MEIKLPSYFKYTVILLGLFLLLHFLQTFSPVLIPICFAALFALLLLPMARGLERRLPRAISIVISLVVVILILGMLIWFLSSQVANFSSELTEINSKLSGLIAKFQSFLYERFGIKPTNKSEFLQKALGNVTQTGTAFLGSTISLTTGALTVLSLIPIYVFCMLYYRDHLRQFMFQFITRDRREPLMETVDNIQRVVQGYLSGLLIVICVVSVLNSVGLLIMGVEFAIFFGVMAAILTVIPYIGILIGALFPALFVFVNTGSAGQMLIVIGIFAFVQFLEGNFITPFVVGSKVSINPFAAIVALILGGEIWGAPGMILSIPIIAILKVIFDAYEPLQPFGFLLNDINQGPAENRLLKRLKSRRNQVKGPV</sequence>
<keyword evidence="5 8" id="KW-0812">Transmembrane</keyword>
<accession>A0A5B6TD39</accession>
<dbReference type="OrthoDB" id="9793390at2"/>
<keyword evidence="6 8" id="KW-1133">Transmembrane helix</keyword>
<keyword evidence="10" id="KW-1185">Reference proteome</keyword>
<dbReference type="Proteomes" id="UP000324133">
    <property type="component" value="Unassembled WGS sequence"/>
</dbReference>
<feature type="transmembrane region" description="Helical" evidence="8">
    <location>
        <begin position="254"/>
        <end position="278"/>
    </location>
</feature>
<dbReference type="InterPro" id="IPR002549">
    <property type="entry name" value="AI-2E-like"/>
</dbReference>
<feature type="transmembrane region" description="Helical" evidence="8">
    <location>
        <begin position="227"/>
        <end position="247"/>
    </location>
</feature>
<comment type="similarity">
    <text evidence="2">Belongs to the autoinducer-2 exporter (AI-2E) (TC 2.A.86) family.</text>
</comment>
<comment type="caution">
    <text evidence="9">The sequence shown here is derived from an EMBL/GenBank/DDBJ whole genome shotgun (WGS) entry which is preliminary data.</text>
</comment>
<dbReference type="GO" id="GO:0005886">
    <property type="term" value="C:plasma membrane"/>
    <property type="evidence" value="ECO:0007669"/>
    <property type="project" value="UniProtKB-SubCell"/>
</dbReference>
<dbReference type="GO" id="GO:0055085">
    <property type="term" value="P:transmembrane transport"/>
    <property type="evidence" value="ECO:0007669"/>
    <property type="project" value="TreeGrafter"/>
</dbReference>
<keyword evidence="3" id="KW-0813">Transport</keyword>
<feature type="transmembrane region" description="Helical" evidence="8">
    <location>
        <begin position="7"/>
        <end position="25"/>
    </location>
</feature>
<dbReference type="AlphaFoldDB" id="A0A5B6TD39"/>